<feature type="compositionally biased region" description="Low complexity" evidence="1">
    <location>
        <begin position="328"/>
        <end position="338"/>
    </location>
</feature>
<feature type="region of interest" description="Disordered" evidence="1">
    <location>
        <begin position="1"/>
        <end position="20"/>
    </location>
</feature>
<feature type="region of interest" description="Disordered" evidence="1">
    <location>
        <begin position="321"/>
        <end position="349"/>
    </location>
</feature>
<keyword evidence="2" id="KW-0812">Transmembrane</keyword>
<dbReference type="RefSeq" id="WP_101638076.1">
    <property type="nucleotide sequence ID" value="NZ_PKHA01000004.1"/>
</dbReference>
<accession>A0A2I1KT17</accession>
<feature type="region of interest" description="Disordered" evidence="1">
    <location>
        <begin position="190"/>
        <end position="229"/>
    </location>
</feature>
<name>A0A2I1KT17_9ACTO</name>
<evidence type="ECO:0000256" key="1">
    <source>
        <dbReference type="SAM" id="MobiDB-lite"/>
    </source>
</evidence>
<evidence type="ECO:0000313" key="5">
    <source>
        <dbReference type="Proteomes" id="UP000234778"/>
    </source>
</evidence>
<dbReference type="InterPro" id="IPR036366">
    <property type="entry name" value="PGBDSf"/>
</dbReference>
<organism evidence="4 5">
    <name type="scientific">Actinomyces urogenitalis</name>
    <dbReference type="NCBI Taxonomy" id="103621"/>
    <lineage>
        <taxon>Bacteria</taxon>
        <taxon>Bacillati</taxon>
        <taxon>Actinomycetota</taxon>
        <taxon>Actinomycetes</taxon>
        <taxon>Actinomycetales</taxon>
        <taxon>Actinomycetaceae</taxon>
        <taxon>Actinomyces</taxon>
    </lineage>
</organism>
<protein>
    <recommendedName>
        <fullName evidence="3">Peptidoglycan binding-like domain-containing protein</fullName>
    </recommendedName>
</protein>
<gene>
    <name evidence="4" type="ORF">CYJ26_05035</name>
</gene>
<dbReference type="Gene3D" id="1.10.101.10">
    <property type="entry name" value="PGBD-like superfamily/PGBD"/>
    <property type="match status" value="1"/>
</dbReference>
<dbReference type="InterPro" id="IPR036365">
    <property type="entry name" value="PGBD-like_sf"/>
</dbReference>
<comment type="caution">
    <text evidence="4">The sequence shown here is derived from an EMBL/GenBank/DDBJ whole genome shotgun (WGS) entry which is preliminary data.</text>
</comment>
<feature type="domain" description="Peptidoglycan binding-like" evidence="3">
    <location>
        <begin position="147"/>
        <end position="181"/>
    </location>
</feature>
<dbReference type="Proteomes" id="UP000234778">
    <property type="component" value="Unassembled WGS sequence"/>
</dbReference>
<dbReference type="Pfam" id="PF01471">
    <property type="entry name" value="PG_binding_1"/>
    <property type="match status" value="1"/>
</dbReference>
<evidence type="ECO:0000259" key="3">
    <source>
        <dbReference type="Pfam" id="PF01471"/>
    </source>
</evidence>
<dbReference type="AlphaFoldDB" id="A0A2I1KT17"/>
<feature type="transmembrane region" description="Helical" evidence="2">
    <location>
        <begin position="26"/>
        <end position="45"/>
    </location>
</feature>
<dbReference type="GeneID" id="81708297"/>
<dbReference type="SUPFAM" id="SSF47090">
    <property type="entry name" value="PGBD-like"/>
    <property type="match status" value="1"/>
</dbReference>
<keyword evidence="2" id="KW-0472">Membrane</keyword>
<keyword evidence="2" id="KW-1133">Transmembrane helix</keyword>
<dbReference type="InterPro" id="IPR002477">
    <property type="entry name" value="Peptidoglycan-bd-like"/>
</dbReference>
<sequence>MTFPGPSDPMDTQEADAPRPQRRRRLVLLAVVVTVAVVAGTWWLARSVQSPAQRDAAAAPPTVQPVTVAVASGDLHDEITAAATVVQTETQTVTLPLADGRSVVSRQLVAPGQQLRAGQVLLHVNGRPLIALPGAFPAYRDLVQGDQGDDVVQLQQALASLGYNVRADGDFGAATASALRNLYTDLGYSVPTTTRQAGGTEGDGADATQRGMSSSGPGAQERKDAQAGTATQTTLLTLPQAEVVYVPSLASCPVVTELPAQGQVLDAATAVMTVAGGAARVEAQMPKGTADTLSVGTRARAVSAAGELSLALSQTRLVEQDTAKGSEAGAQQAAPPQRRGGRRDGLLPRWRPVRRRLYPGGRGRAAWAGGGACAHHRAHSHDHRRPACPQACRVYRR</sequence>
<reference evidence="4 5" key="1">
    <citation type="submission" date="2017-12" db="EMBL/GenBank/DDBJ databases">
        <title>Phylogenetic diversity of female urinary microbiome.</title>
        <authorList>
            <person name="Thomas-White K."/>
            <person name="Wolfe A.J."/>
        </authorList>
    </citation>
    <scope>NUCLEOTIDE SEQUENCE [LARGE SCALE GENOMIC DNA]</scope>
    <source>
        <strain evidence="4 5">UMB0319</strain>
    </source>
</reference>
<evidence type="ECO:0000313" key="4">
    <source>
        <dbReference type="EMBL" id="PKY98765.1"/>
    </source>
</evidence>
<dbReference type="EMBL" id="PKHA01000004">
    <property type="protein sequence ID" value="PKY98765.1"/>
    <property type="molecule type" value="Genomic_DNA"/>
</dbReference>
<evidence type="ECO:0000256" key="2">
    <source>
        <dbReference type="SAM" id="Phobius"/>
    </source>
</evidence>
<proteinExistence type="predicted"/>